<protein>
    <submittedName>
        <fullName evidence="3">Restriction endonuclease</fullName>
    </submittedName>
</protein>
<sequence length="520" mass="59991">MATKYQFVKTISNSRLSQSKTIKALTQYELDRKVDEQRKKWKSQVNKLNERDKVENELLRAERLIKQAQQSIEVFQNMLKTSARVHHYIDFDSILISDEYPPFIFKEATPNINDFYLKHNVPSPSYWEDLLLFIKSSRLKKESAAKLDYDKEYGIYQEKKQQLYNQYMEKKIAFDSNKSSYNNLYENIREGYLNGNIDSICDYFSLALEHAPLPKELALNIEVNYLPVSQTLIVDYTLPNQDDLPRAVSYTYVKTRKEITVKKMTQKEFDAFYDSVIYQLTLKTIHELLSSDSSEVLQTVVFNGYVHGTSLATGNDFTSCIVTLNVGREDFLKLNLEKVDPKECFRSLKGLSIGALKNLSPVKPYMQFSKNENRFVESRNIIAEVENIPNISKMPWDDFEHLVGGLFERMFYSDNNEVKITKASRDGGIDAIVFDPDPIRGGKFVVQAKRYNAVVQPSAVRDLYGTMIDEGATKGFLVTTSYYGEDSYRFANDKPITLIDGSYLVHLFQENGYSVKISSE</sequence>
<dbReference type="InterPro" id="IPR052906">
    <property type="entry name" value="Type_IV_Methyl-Rstrct_Enzyme"/>
</dbReference>
<dbReference type="Gene3D" id="3.40.1350.10">
    <property type="match status" value="1"/>
</dbReference>
<name>A0ABV6KSF8_9BACI</name>
<comment type="caution">
    <text evidence="3">The sequence shown here is derived from an EMBL/GenBank/DDBJ whole genome shotgun (WGS) entry which is preliminary data.</text>
</comment>
<proteinExistence type="predicted"/>
<dbReference type="Pfam" id="PF04471">
    <property type="entry name" value="Mrr_cat"/>
    <property type="match status" value="1"/>
</dbReference>
<reference evidence="3 4" key="1">
    <citation type="submission" date="2024-09" db="EMBL/GenBank/DDBJ databases">
        <authorList>
            <person name="Sun Q."/>
            <person name="Mori K."/>
        </authorList>
    </citation>
    <scope>NUCLEOTIDE SEQUENCE [LARGE SCALE GENOMIC DNA]</scope>
    <source>
        <strain evidence="3 4">CGMCC 1.9126</strain>
    </source>
</reference>
<evidence type="ECO:0000259" key="2">
    <source>
        <dbReference type="Pfam" id="PF04471"/>
    </source>
</evidence>
<dbReference type="RefSeq" id="WP_377058381.1">
    <property type="nucleotide sequence ID" value="NZ_JBHLUU010000097.1"/>
</dbReference>
<dbReference type="EMBL" id="JBHLUU010000097">
    <property type="protein sequence ID" value="MFC0476253.1"/>
    <property type="molecule type" value="Genomic_DNA"/>
</dbReference>
<dbReference type="PANTHER" id="PTHR30015">
    <property type="entry name" value="MRR RESTRICTION SYSTEM PROTEIN"/>
    <property type="match status" value="1"/>
</dbReference>
<dbReference type="Proteomes" id="UP001589738">
    <property type="component" value="Unassembled WGS sequence"/>
</dbReference>
<evidence type="ECO:0000313" key="4">
    <source>
        <dbReference type="Proteomes" id="UP001589738"/>
    </source>
</evidence>
<keyword evidence="4" id="KW-1185">Reference proteome</keyword>
<dbReference type="InterPro" id="IPR011335">
    <property type="entry name" value="Restrct_endonuc-II-like"/>
</dbReference>
<dbReference type="PANTHER" id="PTHR30015:SF7">
    <property type="entry name" value="TYPE IV METHYL-DIRECTED RESTRICTION ENZYME ECOKMRR"/>
    <property type="match status" value="1"/>
</dbReference>
<keyword evidence="3" id="KW-0540">Nuclease</keyword>
<dbReference type="GO" id="GO:0004519">
    <property type="term" value="F:endonuclease activity"/>
    <property type="evidence" value="ECO:0007669"/>
    <property type="project" value="UniProtKB-KW"/>
</dbReference>
<evidence type="ECO:0000313" key="3">
    <source>
        <dbReference type="EMBL" id="MFC0476253.1"/>
    </source>
</evidence>
<organism evidence="3 4">
    <name type="scientific">Robertmurraya beringensis</name>
    <dbReference type="NCBI Taxonomy" id="641660"/>
    <lineage>
        <taxon>Bacteria</taxon>
        <taxon>Bacillati</taxon>
        <taxon>Bacillota</taxon>
        <taxon>Bacilli</taxon>
        <taxon>Bacillales</taxon>
        <taxon>Bacillaceae</taxon>
        <taxon>Robertmurraya</taxon>
    </lineage>
</organism>
<accession>A0ABV6KSF8</accession>
<keyword evidence="3" id="KW-0378">Hydrolase</keyword>
<gene>
    <name evidence="3" type="ORF">ACFFHF_13520</name>
</gene>
<evidence type="ECO:0000256" key="1">
    <source>
        <dbReference type="SAM" id="Coils"/>
    </source>
</evidence>
<keyword evidence="1" id="KW-0175">Coiled coil</keyword>
<dbReference type="InterPro" id="IPR011856">
    <property type="entry name" value="tRNA_endonuc-like_dom_sf"/>
</dbReference>
<dbReference type="InterPro" id="IPR007560">
    <property type="entry name" value="Restrct_endonuc_IV_Mrr"/>
</dbReference>
<feature type="coiled-coil region" evidence="1">
    <location>
        <begin position="51"/>
        <end position="78"/>
    </location>
</feature>
<feature type="domain" description="Restriction endonuclease type IV Mrr" evidence="2">
    <location>
        <begin position="391"/>
        <end position="507"/>
    </location>
</feature>
<keyword evidence="3" id="KW-0255">Endonuclease</keyword>
<dbReference type="SUPFAM" id="SSF52980">
    <property type="entry name" value="Restriction endonuclease-like"/>
    <property type="match status" value="1"/>
</dbReference>